<evidence type="ECO:0000256" key="2">
    <source>
        <dbReference type="ARBA" id="ARBA00023125"/>
    </source>
</evidence>
<dbReference type="CDD" id="cd06529">
    <property type="entry name" value="S24_LexA-like"/>
    <property type="match status" value="1"/>
</dbReference>
<evidence type="ECO:0000313" key="5">
    <source>
        <dbReference type="EMBL" id="SFM56130.1"/>
    </source>
</evidence>
<dbReference type="InterPro" id="IPR015927">
    <property type="entry name" value="Peptidase_S24_S26A/B/C"/>
</dbReference>
<dbReference type="SUPFAM" id="SSF47413">
    <property type="entry name" value="lambda repressor-like DNA-binding domains"/>
    <property type="match status" value="1"/>
</dbReference>
<keyword evidence="1" id="KW-0805">Transcription regulation</keyword>
<dbReference type="PANTHER" id="PTHR40661">
    <property type="match status" value="1"/>
</dbReference>
<dbReference type="Pfam" id="PF01381">
    <property type="entry name" value="HTH_3"/>
    <property type="match status" value="1"/>
</dbReference>
<evidence type="ECO:0000313" key="6">
    <source>
        <dbReference type="Proteomes" id="UP000183287"/>
    </source>
</evidence>
<evidence type="ECO:0000259" key="4">
    <source>
        <dbReference type="PROSITE" id="PS50943"/>
    </source>
</evidence>
<dbReference type="OrthoDB" id="9813152at2"/>
<dbReference type="InterPro" id="IPR001387">
    <property type="entry name" value="Cro/C1-type_HTH"/>
</dbReference>
<name>A0A1I4RVT8_9PROT</name>
<dbReference type="SMART" id="SM00530">
    <property type="entry name" value="HTH_XRE"/>
    <property type="match status" value="1"/>
</dbReference>
<feature type="domain" description="HTH cro/C1-type" evidence="4">
    <location>
        <begin position="7"/>
        <end position="61"/>
    </location>
</feature>
<dbReference type="PROSITE" id="PS50943">
    <property type="entry name" value="HTH_CROC1"/>
    <property type="match status" value="1"/>
</dbReference>
<dbReference type="GO" id="GO:0003677">
    <property type="term" value="F:DNA binding"/>
    <property type="evidence" value="ECO:0007669"/>
    <property type="project" value="UniProtKB-KW"/>
</dbReference>
<dbReference type="CDD" id="cd00093">
    <property type="entry name" value="HTH_XRE"/>
    <property type="match status" value="1"/>
</dbReference>
<dbReference type="RefSeq" id="WP_074905932.1">
    <property type="nucleotide sequence ID" value="NZ_FOUB01000035.1"/>
</dbReference>
<dbReference type="SUPFAM" id="SSF51306">
    <property type="entry name" value="LexA/Signal peptidase"/>
    <property type="match status" value="1"/>
</dbReference>
<dbReference type="PANTHER" id="PTHR40661:SF3">
    <property type="entry name" value="FELS-1 PROPHAGE TRANSCRIPTIONAL REGULATOR"/>
    <property type="match status" value="1"/>
</dbReference>
<gene>
    <name evidence="5" type="ORF">SAMN05421863_103538</name>
</gene>
<keyword evidence="3" id="KW-0804">Transcription</keyword>
<proteinExistence type="predicted"/>
<dbReference type="InterPro" id="IPR036286">
    <property type="entry name" value="LexA/Signal_pep-like_sf"/>
</dbReference>
<dbReference type="InterPro" id="IPR039418">
    <property type="entry name" value="LexA-like"/>
</dbReference>
<dbReference type="Pfam" id="PF00717">
    <property type="entry name" value="Peptidase_S24"/>
    <property type="match status" value="1"/>
</dbReference>
<dbReference type="EMBL" id="FOUB01000035">
    <property type="protein sequence ID" value="SFM56130.1"/>
    <property type="molecule type" value="Genomic_DNA"/>
</dbReference>
<organism evidence="5 6">
    <name type="scientific">Nitrosomonas communis</name>
    <dbReference type="NCBI Taxonomy" id="44574"/>
    <lineage>
        <taxon>Bacteria</taxon>
        <taxon>Pseudomonadati</taxon>
        <taxon>Pseudomonadota</taxon>
        <taxon>Betaproteobacteria</taxon>
        <taxon>Nitrosomonadales</taxon>
        <taxon>Nitrosomonadaceae</taxon>
        <taxon>Nitrosomonas</taxon>
    </lineage>
</organism>
<keyword evidence="2" id="KW-0238">DNA-binding</keyword>
<evidence type="ECO:0000256" key="3">
    <source>
        <dbReference type="ARBA" id="ARBA00023163"/>
    </source>
</evidence>
<protein>
    <submittedName>
        <fullName evidence="5">Peptidase S24-like</fullName>
    </submittedName>
</protein>
<dbReference type="Gene3D" id="2.10.109.10">
    <property type="entry name" value="Umud Fragment, subunit A"/>
    <property type="match status" value="1"/>
</dbReference>
<dbReference type="Proteomes" id="UP000183287">
    <property type="component" value="Unassembled WGS sequence"/>
</dbReference>
<keyword evidence="6" id="KW-1185">Reference proteome</keyword>
<dbReference type="Gene3D" id="1.10.260.40">
    <property type="entry name" value="lambda repressor-like DNA-binding domains"/>
    <property type="match status" value="1"/>
</dbReference>
<reference evidence="6" key="1">
    <citation type="submission" date="2016-10" db="EMBL/GenBank/DDBJ databases">
        <authorList>
            <person name="Varghese N."/>
            <person name="Submissions S."/>
        </authorList>
    </citation>
    <scope>NUCLEOTIDE SEQUENCE [LARGE SCALE GENOMIC DNA]</scope>
    <source>
        <strain evidence="6">Nm44</strain>
    </source>
</reference>
<evidence type="ECO:0000256" key="1">
    <source>
        <dbReference type="ARBA" id="ARBA00023015"/>
    </source>
</evidence>
<dbReference type="InterPro" id="IPR010982">
    <property type="entry name" value="Lambda_DNA-bd_dom_sf"/>
</dbReference>
<sequence>MEIGTKLLKLRKSLGLNQEQFAEYAGISKSAVSQWENGATTPGLEQLLRLRENLSFSFDELLCDECKEPACLKLTTKKESGKILPFEKNVVNIPVFSAKGSMGLGEPQSGYETIAGDIKVSKEWVEENLKGITHIRNLAAMTGRGNSMSPTYKDGDILIVDTGVKTVDVDGVYVFTTNGNLFVKRIRKRLDGKLEVSSDNPIVKSYDICDEKDQLNILGLVRLAWNCNKI</sequence>
<accession>A0A1I4RVT8</accession>
<dbReference type="AlphaFoldDB" id="A0A1I4RVT8"/>